<dbReference type="eggNOG" id="ENOG502T932">
    <property type="taxonomic scope" value="Eukaryota"/>
</dbReference>
<sequence length="258" mass="28882">MADLKECYSSGNTAKNNSGDENSLKFMGDDENESEHTRRICIYLHNLQNRLKQGVAQHTDLVQKSVRLLKEVNDVSTTLALAKSGSNNQKTKIKRLIMEFESGCATPGQEDLMELRDLLADFEKLHENQLLQESLLNFKRAGDSFEKVYAFLETVGLGNNTSPHPSPQPSQLMTTQSTNRSLRERIEAFNKSLELGTNISQDFVRCFSSHCSLENSEKITSQSKLPNIGSRTNSGYEGDVDSEIELAENEALAETEKQ</sequence>
<feature type="compositionally biased region" description="Polar residues" evidence="1">
    <location>
        <begin position="9"/>
        <end position="21"/>
    </location>
</feature>
<dbReference type="OMA" id="QCVQRNN"/>
<feature type="region of interest" description="Disordered" evidence="1">
    <location>
        <begin position="1"/>
        <end position="31"/>
    </location>
</feature>
<dbReference type="OrthoDB" id="8034037at2759"/>
<evidence type="ECO:0000313" key="2">
    <source>
        <dbReference type="EMBL" id="EDW81601.1"/>
    </source>
</evidence>
<name>B4N954_DROWI</name>
<keyword evidence="3" id="KW-1185">Reference proteome</keyword>
<dbReference type="PhylomeDB" id="B4N954"/>
<organism evidence="2 3">
    <name type="scientific">Drosophila willistoni</name>
    <name type="common">Fruit fly</name>
    <dbReference type="NCBI Taxonomy" id="7260"/>
    <lineage>
        <taxon>Eukaryota</taxon>
        <taxon>Metazoa</taxon>
        <taxon>Ecdysozoa</taxon>
        <taxon>Arthropoda</taxon>
        <taxon>Hexapoda</taxon>
        <taxon>Insecta</taxon>
        <taxon>Pterygota</taxon>
        <taxon>Neoptera</taxon>
        <taxon>Endopterygota</taxon>
        <taxon>Diptera</taxon>
        <taxon>Brachycera</taxon>
        <taxon>Muscomorpha</taxon>
        <taxon>Ephydroidea</taxon>
        <taxon>Drosophilidae</taxon>
        <taxon>Drosophila</taxon>
        <taxon>Sophophora</taxon>
    </lineage>
</organism>
<dbReference type="KEGG" id="dwi:6647199"/>
<protein>
    <submittedName>
        <fullName evidence="2">Uncharacterized protein</fullName>
    </submittedName>
</protein>
<proteinExistence type="predicted"/>
<evidence type="ECO:0000313" key="3">
    <source>
        <dbReference type="Proteomes" id="UP000007798"/>
    </source>
</evidence>
<dbReference type="InParanoid" id="B4N954"/>
<accession>B4N954</accession>
<evidence type="ECO:0000256" key="1">
    <source>
        <dbReference type="SAM" id="MobiDB-lite"/>
    </source>
</evidence>
<dbReference type="AlphaFoldDB" id="B4N954"/>
<dbReference type="EMBL" id="CH964232">
    <property type="protein sequence ID" value="EDW81601.1"/>
    <property type="molecule type" value="Genomic_DNA"/>
</dbReference>
<feature type="region of interest" description="Disordered" evidence="1">
    <location>
        <begin position="218"/>
        <end position="242"/>
    </location>
</feature>
<gene>
    <name evidence="2" type="primary">Dwil\GK12159</name>
    <name evidence="2" type="ORF">Dwil_GK12159</name>
</gene>
<feature type="compositionally biased region" description="Polar residues" evidence="1">
    <location>
        <begin position="218"/>
        <end position="235"/>
    </location>
</feature>
<dbReference type="Proteomes" id="UP000007798">
    <property type="component" value="Unassembled WGS sequence"/>
</dbReference>
<dbReference type="HOGENOM" id="CLU_092572_0_0_1"/>
<reference evidence="2 3" key="1">
    <citation type="journal article" date="2007" name="Nature">
        <title>Evolution of genes and genomes on the Drosophila phylogeny.</title>
        <authorList>
            <consortium name="Drosophila 12 Genomes Consortium"/>
            <person name="Clark A.G."/>
            <person name="Eisen M.B."/>
            <person name="Smith D.R."/>
            <person name="Bergman C.M."/>
            <person name="Oliver B."/>
            <person name="Markow T.A."/>
            <person name="Kaufman T.C."/>
            <person name="Kellis M."/>
            <person name="Gelbart W."/>
            <person name="Iyer V.N."/>
            <person name="Pollard D.A."/>
            <person name="Sackton T.B."/>
            <person name="Larracuente A.M."/>
            <person name="Singh N.D."/>
            <person name="Abad J.P."/>
            <person name="Abt D.N."/>
            <person name="Adryan B."/>
            <person name="Aguade M."/>
            <person name="Akashi H."/>
            <person name="Anderson W.W."/>
            <person name="Aquadro C.F."/>
            <person name="Ardell D.H."/>
            <person name="Arguello R."/>
            <person name="Artieri C.G."/>
            <person name="Barbash D.A."/>
            <person name="Barker D."/>
            <person name="Barsanti P."/>
            <person name="Batterham P."/>
            <person name="Batzoglou S."/>
            <person name="Begun D."/>
            <person name="Bhutkar A."/>
            <person name="Blanco E."/>
            <person name="Bosak S.A."/>
            <person name="Bradley R.K."/>
            <person name="Brand A.D."/>
            <person name="Brent M.R."/>
            <person name="Brooks A.N."/>
            <person name="Brown R.H."/>
            <person name="Butlin R.K."/>
            <person name="Caggese C."/>
            <person name="Calvi B.R."/>
            <person name="Bernardo de Carvalho A."/>
            <person name="Caspi A."/>
            <person name="Castrezana S."/>
            <person name="Celniker S.E."/>
            <person name="Chang J.L."/>
            <person name="Chapple C."/>
            <person name="Chatterji S."/>
            <person name="Chinwalla A."/>
            <person name="Civetta A."/>
            <person name="Clifton S.W."/>
            <person name="Comeron J.M."/>
            <person name="Costello J.C."/>
            <person name="Coyne J.A."/>
            <person name="Daub J."/>
            <person name="David R.G."/>
            <person name="Delcher A.L."/>
            <person name="Delehaunty K."/>
            <person name="Do C.B."/>
            <person name="Ebling H."/>
            <person name="Edwards K."/>
            <person name="Eickbush T."/>
            <person name="Evans J.D."/>
            <person name="Filipski A."/>
            <person name="Findeiss S."/>
            <person name="Freyhult E."/>
            <person name="Fulton L."/>
            <person name="Fulton R."/>
            <person name="Garcia A.C."/>
            <person name="Gardiner A."/>
            <person name="Garfield D.A."/>
            <person name="Garvin B.E."/>
            <person name="Gibson G."/>
            <person name="Gilbert D."/>
            <person name="Gnerre S."/>
            <person name="Godfrey J."/>
            <person name="Good R."/>
            <person name="Gotea V."/>
            <person name="Gravely B."/>
            <person name="Greenberg A.J."/>
            <person name="Griffiths-Jones S."/>
            <person name="Gross S."/>
            <person name="Guigo R."/>
            <person name="Gustafson E.A."/>
            <person name="Haerty W."/>
            <person name="Hahn M.W."/>
            <person name="Halligan D.L."/>
            <person name="Halpern A.L."/>
            <person name="Halter G.M."/>
            <person name="Han M.V."/>
            <person name="Heger A."/>
            <person name="Hillier L."/>
            <person name="Hinrichs A.S."/>
            <person name="Holmes I."/>
            <person name="Hoskins R.A."/>
            <person name="Hubisz M.J."/>
            <person name="Hultmark D."/>
            <person name="Huntley M.A."/>
            <person name="Jaffe D.B."/>
            <person name="Jagadeeshan S."/>
            <person name="Jeck W.R."/>
            <person name="Johnson J."/>
            <person name="Jones C.D."/>
            <person name="Jordan W.C."/>
            <person name="Karpen G.H."/>
            <person name="Kataoka E."/>
            <person name="Keightley P.D."/>
            <person name="Kheradpour P."/>
            <person name="Kirkness E.F."/>
            <person name="Koerich L.B."/>
            <person name="Kristiansen K."/>
            <person name="Kudrna D."/>
            <person name="Kulathinal R.J."/>
            <person name="Kumar S."/>
            <person name="Kwok R."/>
            <person name="Lander E."/>
            <person name="Langley C.H."/>
            <person name="Lapoint R."/>
            <person name="Lazzaro B.P."/>
            <person name="Lee S.J."/>
            <person name="Levesque L."/>
            <person name="Li R."/>
            <person name="Lin C.F."/>
            <person name="Lin M.F."/>
            <person name="Lindblad-Toh K."/>
            <person name="Llopart A."/>
            <person name="Long M."/>
            <person name="Low L."/>
            <person name="Lozovsky E."/>
            <person name="Lu J."/>
            <person name="Luo M."/>
            <person name="Machado C.A."/>
            <person name="Makalowski W."/>
            <person name="Marzo M."/>
            <person name="Matsuda M."/>
            <person name="Matzkin L."/>
            <person name="McAllister B."/>
            <person name="McBride C.S."/>
            <person name="McKernan B."/>
            <person name="McKernan K."/>
            <person name="Mendez-Lago M."/>
            <person name="Minx P."/>
            <person name="Mollenhauer M.U."/>
            <person name="Montooth K."/>
            <person name="Mount S.M."/>
            <person name="Mu X."/>
            <person name="Myers E."/>
            <person name="Negre B."/>
            <person name="Newfeld S."/>
            <person name="Nielsen R."/>
            <person name="Noor M.A."/>
            <person name="O'Grady P."/>
            <person name="Pachter L."/>
            <person name="Papaceit M."/>
            <person name="Parisi M.J."/>
            <person name="Parisi M."/>
            <person name="Parts L."/>
            <person name="Pedersen J.S."/>
            <person name="Pesole G."/>
            <person name="Phillippy A.M."/>
            <person name="Ponting C.P."/>
            <person name="Pop M."/>
            <person name="Porcelli D."/>
            <person name="Powell J.R."/>
            <person name="Prohaska S."/>
            <person name="Pruitt K."/>
            <person name="Puig M."/>
            <person name="Quesneville H."/>
            <person name="Ram K.R."/>
            <person name="Rand D."/>
            <person name="Rasmussen M.D."/>
            <person name="Reed L.K."/>
            <person name="Reenan R."/>
            <person name="Reily A."/>
            <person name="Remington K.A."/>
            <person name="Rieger T.T."/>
            <person name="Ritchie M.G."/>
            <person name="Robin C."/>
            <person name="Rogers Y.H."/>
            <person name="Rohde C."/>
            <person name="Rozas J."/>
            <person name="Rubenfield M.J."/>
            <person name="Ruiz A."/>
            <person name="Russo S."/>
            <person name="Salzberg S.L."/>
            <person name="Sanchez-Gracia A."/>
            <person name="Saranga D.J."/>
            <person name="Sato H."/>
            <person name="Schaeffer S.W."/>
            <person name="Schatz M.C."/>
            <person name="Schlenke T."/>
            <person name="Schwartz R."/>
            <person name="Segarra C."/>
            <person name="Singh R.S."/>
            <person name="Sirot L."/>
            <person name="Sirota M."/>
            <person name="Sisneros N.B."/>
            <person name="Smith C.D."/>
            <person name="Smith T.F."/>
            <person name="Spieth J."/>
            <person name="Stage D.E."/>
            <person name="Stark A."/>
            <person name="Stephan W."/>
            <person name="Strausberg R.L."/>
            <person name="Strempel S."/>
            <person name="Sturgill D."/>
            <person name="Sutton G."/>
            <person name="Sutton G.G."/>
            <person name="Tao W."/>
            <person name="Teichmann S."/>
            <person name="Tobari Y.N."/>
            <person name="Tomimura Y."/>
            <person name="Tsolas J.M."/>
            <person name="Valente V.L."/>
            <person name="Venter E."/>
            <person name="Venter J.C."/>
            <person name="Vicario S."/>
            <person name="Vieira F.G."/>
            <person name="Vilella A.J."/>
            <person name="Villasante A."/>
            <person name="Walenz B."/>
            <person name="Wang J."/>
            <person name="Wasserman M."/>
            <person name="Watts T."/>
            <person name="Wilson D."/>
            <person name="Wilson R.K."/>
            <person name="Wing R.A."/>
            <person name="Wolfner M.F."/>
            <person name="Wong A."/>
            <person name="Wong G.K."/>
            <person name="Wu C.I."/>
            <person name="Wu G."/>
            <person name="Yamamoto D."/>
            <person name="Yang H.P."/>
            <person name="Yang S.P."/>
            <person name="Yorke J.A."/>
            <person name="Yoshida K."/>
            <person name="Zdobnov E."/>
            <person name="Zhang P."/>
            <person name="Zhang Y."/>
            <person name="Zimin A.V."/>
            <person name="Baldwin J."/>
            <person name="Abdouelleil A."/>
            <person name="Abdulkadir J."/>
            <person name="Abebe A."/>
            <person name="Abera B."/>
            <person name="Abreu J."/>
            <person name="Acer S.C."/>
            <person name="Aftuck L."/>
            <person name="Alexander A."/>
            <person name="An P."/>
            <person name="Anderson E."/>
            <person name="Anderson S."/>
            <person name="Arachi H."/>
            <person name="Azer M."/>
            <person name="Bachantsang P."/>
            <person name="Barry A."/>
            <person name="Bayul T."/>
            <person name="Berlin A."/>
            <person name="Bessette D."/>
            <person name="Bloom T."/>
            <person name="Blye J."/>
            <person name="Boguslavskiy L."/>
            <person name="Bonnet C."/>
            <person name="Boukhgalter B."/>
            <person name="Bourzgui I."/>
            <person name="Brown A."/>
            <person name="Cahill P."/>
            <person name="Channer S."/>
            <person name="Cheshatsang Y."/>
            <person name="Chuda L."/>
            <person name="Citroen M."/>
            <person name="Collymore A."/>
            <person name="Cooke P."/>
            <person name="Costello M."/>
            <person name="D'Aco K."/>
            <person name="Daza R."/>
            <person name="De Haan G."/>
            <person name="DeGray S."/>
            <person name="DeMaso C."/>
            <person name="Dhargay N."/>
            <person name="Dooley K."/>
            <person name="Dooley E."/>
            <person name="Doricent M."/>
            <person name="Dorje P."/>
            <person name="Dorjee K."/>
            <person name="Dupes A."/>
            <person name="Elong R."/>
            <person name="Falk J."/>
            <person name="Farina A."/>
            <person name="Faro S."/>
            <person name="Ferguson D."/>
            <person name="Fisher S."/>
            <person name="Foley C.D."/>
            <person name="Franke A."/>
            <person name="Friedrich D."/>
            <person name="Gadbois L."/>
            <person name="Gearin G."/>
            <person name="Gearin C.R."/>
            <person name="Giannoukos G."/>
            <person name="Goode T."/>
            <person name="Graham J."/>
            <person name="Grandbois E."/>
            <person name="Grewal S."/>
            <person name="Gyaltsen K."/>
            <person name="Hafez N."/>
            <person name="Hagos B."/>
            <person name="Hall J."/>
            <person name="Henson C."/>
            <person name="Hollinger A."/>
            <person name="Honan T."/>
            <person name="Huard M.D."/>
            <person name="Hughes L."/>
            <person name="Hurhula B."/>
            <person name="Husby M.E."/>
            <person name="Kamat A."/>
            <person name="Kanga B."/>
            <person name="Kashin S."/>
            <person name="Khazanovich D."/>
            <person name="Kisner P."/>
            <person name="Lance K."/>
            <person name="Lara M."/>
            <person name="Lee W."/>
            <person name="Lennon N."/>
            <person name="Letendre F."/>
            <person name="LeVine R."/>
            <person name="Lipovsky A."/>
            <person name="Liu X."/>
            <person name="Liu J."/>
            <person name="Liu S."/>
            <person name="Lokyitsang T."/>
            <person name="Lokyitsang Y."/>
            <person name="Lubonja R."/>
            <person name="Lui A."/>
            <person name="MacDonald P."/>
            <person name="Magnisalis V."/>
            <person name="Maru K."/>
            <person name="Matthews C."/>
            <person name="McCusker W."/>
            <person name="McDonough S."/>
            <person name="Mehta T."/>
            <person name="Meldrim J."/>
            <person name="Meneus L."/>
            <person name="Mihai O."/>
            <person name="Mihalev A."/>
            <person name="Mihova T."/>
            <person name="Mittelman R."/>
            <person name="Mlenga V."/>
            <person name="Montmayeur A."/>
            <person name="Mulrain L."/>
            <person name="Navidi A."/>
            <person name="Naylor J."/>
            <person name="Negash T."/>
            <person name="Nguyen T."/>
            <person name="Nguyen N."/>
            <person name="Nicol R."/>
            <person name="Norbu C."/>
            <person name="Norbu N."/>
            <person name="Novod N."/>
            <person name="O'Neill B."/>
            <person name="Osman S."/>
            <person name="Markiewicz E."/>
            <person name="Oyono O.L."/>
            <person name="Patti C."/>
            <person name="Phunkhang P."/>
            <person name="Pierre F."/>
            <person name="Priest M."/>
            <person name="Raghuraman S."/>
            <person name="Rege F."/>
            <person name="Reyes R."/>
            <person name="Rise C."/>
            <person name="Rogov P."/>
            <person name="Ross K."/>
            <person name="Ryan E."/>
            <person name="Settipalli S."/>
            <person name="Shea T."/>
            <person name="Sherpa N."/>
            <person name="Shi L."/>
            <person name="Shih D."/>
            <person name="Sparrow T."/>
            <person name="Spaulding J."/>
            <person name="Stalker J."/>
            <person name="Stange-Thomann N."/>
            <person name="Stavropoulos S."/>
            <person name="Stone C."/>
            <person name="Strader C."/>
            <person name="Tesfaye S."/>
            <person name="Thomson T."/>
            <person name="Thoulutsang Y."/>
            <person name="Thoulutsang D."/>
            <person name="Topham K."/>
            <person name="Topping I."/>
            <person name="Tsamla T."/>
            <person name="Vassiliev H."/>
            <person name="Vo A."/>
            <person name="Wangchuk T."/>
            <person name="Wangdi T."/>
            <person name="Weiand M."/>
            <person name="Wilkinson J."/>
            <person name="Wilson A."/>
            <person name="Yadav S."/>
            <person name="Young G."/>
            <person name="Yu Q."/>
            <person name="Zembek L."/>
            <person name="Zhong D."/>
            <person name="Zimmer A."/>
            <person name="Zwirko Z."/>
            <person name="Jaffe D.B."/>
            <person name="Alvarez P."/>
            <person name="Brockman W."/>
            <person name="Butler J."/>
            <person name="Chin C."/>
            <person name="Gnerre S."/>
            <person name="Grabherr M."/>
            <person name="Kleber M."/>
            <person name="Mauceli E."/>
            <person name="MacCallum I."/>
        </authorList>
    </citation>
    <scope>NUCLEOTIDE SEQUENCE [LARGE SCALE GENOMIC DNA]</scope>
    <source>
        <strain evidence="3">Tucson 14030-0811.24</strain>
    </source>
</reference>